<dbReference type="KEGG" id="hbl:XJ32_09390"/>
<proteinExistence type="predicted"/>
<evidence type="ECO:0000313" key="1">
    <source>
        <dbReference type="EMBL" id="AQQ60266.1"/>
    </source>
</evidence>
<dbReference type="RefSeq" id="WP_077389307.1">
    <property type="nucleotide sequence ID" value="NZ_CAUWGD010000182.1"/>
</dbReference>
<name>A0A1Q2LIJ6_9HELI</name>
<dbReference type="AlphaFoldDB" id="A0A1Q2LIJ6"/>
<evidence type="ECO:0000313" key="2">
    <source>
        <dbReference type="Proteomes" id="UP000188298"/>
    </source>
</evidence>
<dbReference type="Proteomes" id="UP000188298">
    <property type="component" value="Chromosome"/>
</dbReference>
<reference evidence="1 2" key="1">
    <citation type="submission" date="2017-02" db="EMBL/GenBank/DDBJ databases">
        <title>Whole genome sequencing of Helicobacter bilis strain AAQJH.</title>
        <authorList>
            <person name="Conlan S."/>
            <person name="Thomas P.J."/>
            <person name="Mullikin J."/>
            <person name="Palmore T.N."/>
            <person name="Frank K.M."/>
            <person name="Segre J.A."/>
        </authorList>
    </citation>
    <scope>NUCLEOTIDE SEQUENCE [LARGE SCALE GENOMIC DNA]</scope>
    <source>
        <strain evidence="1 2">AAQJH</strain>
    </source>
</reference>
<dbReference type="EMBL" id="CP019645">
    <property type="protein sequence ID" value="AQQ60266.1"/>
    <property type="molecule type" value="Genomic_DNA"/>
</dbReference>
<gene>
    <name evidence="1" type="ORF">XJ32_09390</name>
</gene>
<sequence>MIQPTHIQSLLSQMATTTGNKEINATLPMLLRILDKKGADKYLVQLGKLIIETQSNKELQVGTNYWANVKQGKDGLLISDLIKQPKMLENLAHAKLKLSSNDLKELLSETHKGGSTLESVFKEFLLERLPLATSKQEFLELSNLLIALQNGVFSMVIKEDDGKESLVQLKKQVEFLEFYSIFHHLGEISGIVSLNDENNVCLRLCVMSEKVKKILENRLNDLQGFDEIQIDVGQNEPLWDLESFEPSYILNLRG</sequence>
<accession>A0A1Q2LIJ6</accession>
<protein>
    <submittedName>
        <fullName evidence="1">Uncharacterized protein</fullName>
    </submittedName>
</protein>
<organism evidence="1 2">
    <name type="scientific">Helicobacter bilis</name>
    <dbReference type="NCBI Taxonomy" id="37372"/>
    <lineage>
        <taxon>Bacteria</taxon>
        <taxon>Pseudomonadati</taxon>
        <taxon>Campylobacterota</taxon>
        <taxon>Epsilonproteobacteria</taxon>
        <taxon>Campylobacterales</taxon>
        <taxon>Helicobacteraceae</taxon>
        <taxon>Helicobacter</taxon>
    </lineage>
</organism>